<reference evidence="2" key="1">
    <citation type="submission" date="2022-11" db="UniProtKB">
        <authorList>
            <consortium name="WormBaseParasite"/>
        </authorList>
    </citation>
    <scope>IDENTIFICATION</scope>
</reference>
<dbReference type="Proteomes" id="UP000887579">
    <property type="component" value="Unplaced"/>
</dbReference>
<protein>
    <submittedName>
        <fullName evidence="2">Uncharacterized protein</fullName>
    </submittedName>
</protein>
<evidence type="ECO:0000313" key="2">
    <source>
        <dbReference type="WBParaSite" id="ES5_v2.g15870.t1"/>
    </source>
</evidence>
<organism evidence="1 2">
    <name type="scientific">Panagrolaimus sp. ES5</name>
    <dbReference type="NCBI Taxonomy" id="591445"/>
    <lineage>
        <taxon>Eukaryota</taxon>
        <taxon>Metazoa</taxon>
        <taxon>Ecdysozoa</taxon>
        <taxon>Nematoda</taxon>
        <taxon>Chromadorea</taxon>
        <taxon>Rhabditida</taxon>
        <taxon>Tylenchina</taxon>
        <taxon>Panagrolaimomorpha</taxon>
        <taxon>Panagrolaimoidea</taxon>
        <taxon>Panagrolaimidae</taxon>
        <taxon>Panagrolaimus</taxon>
    </lineage>
</organism>
<evidence type="ECO:0000313" key="1">
    <source>
        <dbReference type="Proteomes" id="UP000887579"/>
    </source>
</evidence>
<proteinExistence type="predicted"/>
<dbReference type="WBParaSite" id="ES5_v2.g15870.t1">
    <property type="protein sequence ID" value="ES5_v2.g15870.t1"/>
    <property type="gene ID" value="ES5_v2.g15870"/>
</dbReference>
<name>A0AC34FF72_9BILA</name>
<sequence>MKDVTEPEENRRTSEPESSFAPGTRPQLHPRASSSSRPVSETSDVEIMDVANIPSVPVNDDFADASLSIASPLNGERNNVDGRSFFAPKVETPAPQEECFGTENSDLVASNEDEEVDAASDTVPRYIPEGEHGRAWRMWNIPPCEPQNPDESTFLQDAPFPTTANNVPAAQEEEPMDWEYAHDQIDEENSAPLDNINELAQSVLSNYLFLYTTGQQPDVPFYDINLHFYGTIDITDYYHAQIHVSTTETHILVRSDWFLINPADQIMHRASDIIRFPIRIQQDSVHYFIVGNTIWFRGQFL</sequence>
<accession>A0AC34FF72</accession>